<comment type="caution">
    <text evidence="1">The sequence shown here is derived from an EMBL/GenBank/DDBJ whole genome shotgun (WGS) entry which is preliminary data.</text>
</comment>
<sequence length="127" mass="14263">MKEGEDERVGTLNKEEDVQASDAWFLCVLNTTYWRRDFNPCKSKVPGDFCCIITMSIPGLQPPPPFLPSPGHPAVPWDQWKQAFQTYMVASEASDLPAERRKVILLTCLGMEGQRIFSTLMAGGRTL</sequence>
<keyword evidence="2" id="KW-1185">Reference proteome</keyword>
<organism evidence="1 2">
    <name type="scientific">Hyalomma asiaticum</name>
    <name type="common">Tick</name>
    <dbReference type="NCBI Taxonomy" id="266040"/>
    <lineage>
        <taxon>Eukaryota</taxon>
        <taxon>Metazoa</taxon>
        <taxon>Ecdysozoa</taxon>
        <taxon>Arthropoda</taxon>
        <taxon>Chelicerata</taxon>
        <taxon>Arachnida</taxon>
        <taxon>Acari</taxon>
        <taxon>Parasitiformes</taxon>
        <taxon>Ixodida</taxon>
        <taxon>Ixodoidea</taxon>
        <taxon>Ixodidae</taxon>
        <taxon>Hyalomminae</taxon>
        <taxon>Hyalomma</taxon>
    </lineage>
</organism>
<evidence type="ECO:0000313" key="2">
    <source>
        <dbReference type="Proteomes" id="UP000821845"/>
    </source>
</evidence>
<evidence type="ECO:0000313" key="1">
    <source>
        <dbReference type="EMBL" id="KAH6931211.1"/>
    </source>
</evidence>
<proteinExistence type="predicted"/>
<dbReference type="EMBL" id="CM023485">
    <property type="protein sequence ID" value="KAH6931211.1"/>
    <property type="molecule type" value="Genomic_DNA"/>
</dbReference>
<protein>
    <submittedName>
        <fullName evidence="1">Uncharacterized protein</fullName>
    </submittedName>
</protein>
<reference evidence="1" key="1">
    <citation type="submission" date="2020-05" db="EMBL/GenBank/DDBJ databases">
        <title>Large-scale comparative analyses of tick genomes elucidate their genetic diversity and vector capacities.</title>
        <authorList>
            <person name="Jia N."/>
            <person name="Wang J."/>
            <person name="Shi W."/>
            <person name="Du L."/>
            <person name="Sun Y."/>
            <person name="Zhan W."/>
            <person name="Jiang J."/>
            <person name="Wang Q."/>
            <person name="Zhang B."/>
            <person name="Ji P."/>
            <person name="Sakyi L.B."/>
            <person name="Cui X."/>
            <person name="Yuan T."/>
            <person name="Jiang B."/>
            <person name="Yang W."/>
            <person name="Lam T.T.-Y."/>
            <person name="Chang Q."/>
            <person name="Ding S."/>
            <person name="Wang X."/>
            <person name="Zhu J."/>
            <person name="Ruan X."/>
            <person name="Zhao L."/>
            <person name="Wei J."/>
            <person name="Que T."/>
            <person name="Du C."/>
            <person name="Cheng J."/>
            <person name="Dai P."/>
            <person name="Han X."/>
            <person name="Huang E."/>
            <person name="Gao Y."/>
            <person name="Liu J."/>
            <person name="Shao H."/>
            <person name="Ye R."/>
            <person name="Li L."/>
            <person name="Wei W."/>
            <person name="Wang X."/>
            <person name="Wang C."/>
            <person name="Yang T."/>
            <person name="Huo Q."/>
            <person name="Li W."/>
            <person name="Guo W."/>
            <person name="Chen H."/>
            <person name="Zhou L."/>
            <person name="Ni X."/>
            <person name="Tian J."/>
            <person name="Zhou Y."/>
            <person name="Sheng Y."/>
            <person name="Liu T."/>
            <person name="Pan Y."/>
            <person name="Xia L."/>
            <person name="Li J."/>
            <person name="Zhao F."/>
            <person name="Cao W."/>
        </authorList>
    </citation>
    <scope>NUCLEOTIDE SEQUENCE</scope>
    <source>
        <strain evidence="1">Hyas-2018</strain>
    </source>
</reference>
<accession>A0ACB7SAX1</accession>
<gene>
    <name evidence="1" type="ORF">HPB50_022945</name>
</gene>
<dbReference type="Proteomes" id="UP000821845">
    <property type="component" value="Chromosome 5"/>
</dbReference>
<name>A0ACB7SAX1_HYAAI</name>